<keyword evidence="4" id="KW-0472">Membrane</keyword>
<feature type="repeat" description="ANK" evidence="3">
    <location>
        <begin position="606"/>
        <end position="629"/>
    </location>
</feature>
<organism evidence="6 8">
    <name type="scientific">Plasmodiophora brassicae</name>
    <name type="common">Clubroot disease agent</name>
    <dbReference type="NCBI Taxonomy" id="37360"/>
    <lineage>
        <taxon>Eukaryota</taxon>
        <taxon>Sar</taxon>
        <taxon>Rhizaria</taxon>
        <taxon>Endomyxa</taxon>
        <taxon>Phytomyxea</taxon>
        <taxon>Plasmodiophorida</taxon>
        <taxon>Plasmodiophoridae</taxon>
        <taxon>Plasmodiophora</taxon>
    </lineage>
</organism>
<feature type="repeat" description="ANK" evidence="3">
    <location>
        <begin position="234"/>
        <end position="266"/>
    </location>
</feature>
<reference evidence="7 9" key="2">
    <citation type="submission" date="2018-03" db="EMBL/GenBank/DDBJ databases">
        <authorList>
            <person name="Fogelqvist J."/>
        </authorList>
    </citation>
    <scope>NUCLEOTIDE SEQUENCE [LARGE SCALE GENOMIC DNA]</scope>
</reference>
<keyword evidence="1" id="KW-0677">Repeat</keyword>
<evidence type="ECO:0000256" key="4">
    <source>
        <dbReference type="SAM" id="Phobius"/>
    </source>
</evidence>
<feature type="signal peptide" evidence="5">
    <location>
        <begin position="1"/>
        <end position="21"/>
    </location>
</feature>
<accession>A0A0G4IP31</accession>
<dbReference type="PROSITE" id="PS50088">
    <property type="entry name" value="ANK_REPEAT"/>
    <property type="match status" value="2"/>
</dbReference>
<dbReference type="Proteomes" id="UP000039324">
    <property type="component" value="Unassembled WGS sequence"/>
</dbReference>
<dbReference type="STRING" id="37360.A0A0G4IP31"/>
<dbReference type="SMART" id="SM00248">
    <property type="entry name" value="ANK"/>
    <property type="match status" value="6"/>
</dbReference>
<name>A0A0G4IP31_PLABS</name>
<dbReference type="EMBL" id="CDSF01000077">
    <property type="protein sequence ID" value="CEO96937.1"/>
    <property type="molecule type" value="Genomic_DNA"/>
</dbReference>
<evidence type="ECO:0000256" key="1">
    <source>
        <dbReference type="ARBA" id="ARBA00022737"/>
    </source>
</evidence>
<evidence type="ECO:0000313" key="8">
    <source>
        <dbReference type="Proteomes" id="UP000039324"/>
    </source>
</evidence>
<feature type="transmembrane region" description="Helical" evidence="4">
    <location>
        <begin position="674"/>
        <end position="693"/>
    </location>
</feature>
<evidence type="ECO:0000313" key="7">
    <source>
        <dbReference type="EMBL" id="SPR01886.1"/>
    </source>
</evidence>
<dbReference type="Proteomes" id="UP000290189">
    <property type="component" value="Unassembled WGS sequence"/>
</dbReference>
<keyword evidence="4" id="KW-0812">Transmembrane</keyword>
<dbReference type="InterPro" id="IPR036770">
    <property type="entry name" value="Ankyrin_rpt-contain_sf"/>
</dbReference>
<gene>
    <name evidence="6" type="ORF">PBRA_005541</name>
    <name evidence="7" type="ORF">PLBR_LOCUS9101</name>
</gene>
<dbReference type="PROSITE" id="PS50297">
    <property type="entry name" value="ANK_REP_REGION"/>
    <property type="match status" value="2"/>
</dbReference>
<keyword evidence="2 3" id="KW-0040">ANK repeat</keyword>
<dbReference type="SUPFAM" id="SSF48403">
    <property type="entry name" value="Ankyrin repeat"/>
    <property type="match status" value="1"/>
</dbReference>
<dbReference type="AlphaFoldDB" id="A0A0G4IP31"/>
<evidence type="ECO:0000256" key="2">
    <source>
        <dbReference type="ARBA" id="ARBA00023043"/>
    </source>
</evidence>
<evidence type="ECO:0000256" key="5">
    <source>
        <dbReference type="SAM" id="SignalP"/>
    </source>
</evidence>
<keyword evidence="8" id="KW-1185">Reference proteome</keyword>
<feature type="transmembrane region" description="Helical" evidence="4">
    <location>
        <begin position="756"/>
        <end position="776"/>
    </location>
</feature>
<protein>
    <submittedName>
        <fullName evidence="6">Uncharacterized protein</fullName>
    </submittedName>
</protein>
<sequence length="777" mass="84127">MLRTQVPLLVVAVAVAVSARGDDANDLFAAIQAGNVERVRAICDGDARWATWTDPTGRHPPFQAALARLVAADHAGRMYKRLDVISRYFAQRPGSNVNLLVYGVDDWNSEGGIPPVHVAAAWGTPDLLRDVINRDPSPINDLHMGLTALDYCSFMMMMMKENSVPVMDRLRTNRNLLMFEKAADIWASDLPLTFLFSSSVDVTMMYLHRSSDRKQLLDLRFMVMYQIPVESRKNGLNALLTAVMSGNDDVAMALIDAGADVTASGSVHPLAGRLLVLNAAIYNGLSLSLIRKLVSHPDIRINLPDAQGHTPLDIAIKLAGSSKHASQHYLGIVGLLLDHGANAPDRMQYLEGSNHPPGIADHLLRLLTSRAPVPDYVRASPRPALFEAVEACDLGRVRQICEQFPYWHAWTFDHGRSAFDIVHGNLHAAAEGSDQQRWAELAVYLIEASPHPDPRSLHVVARHGTQDLVKSLASKNPALVNRVDSYGMTPLSWCSWELYWNVRDAHRLRPIRDTLIHDLGAGIDAVSFIVAVDVDVTEAYLAENASGINTAISAAAHKSLVPHLAPAGGPGYTALHMVLLGPSARKEEAALFLVDQGANLSIVDDRGRTPLHLASRVGLDAVVERILSRADVSNLDVNARDGGEMTPLLHDYHGKWVKTPGSNRSRALVTIRRVGVTAAAVASSVIASLVYSNRCNRHESRLDYRHLLWRNGKGVVAVAAAAATVALASNAIGHHTSDVLQSGPGPATSAQSNVNHTHGLASTLLCTVIAALAMAVM</sequence>
<dbReference type="PANTHER" id="PTHR24161:SF85">
    <property type="entry name" value="PALMITOYLTRANSFERASE HIP14"/>
    <property type="match status" value="1"/>
</dbReference>
<dbReference type="Gene3D" id="1.25.40.20">
    <property type="entry name" value="Ankyrin repeat-containing domain"/>
    <property type="match status" value="3"/>
</dbReference>
<dbReference type="EMBL" id="OVEO01000019">
    <property type="protein sequence ID" value="SPR01886.1"/>
    <property type="molecule type" value="Genomic_DNA"/>
</dbReference>
<keyword evidence="4" id="KW-1133">Transmembrane helix</keyword>
<evidence type="ECO:0000313" key="6">
    <source>
        <dbReference type="EMBL" id="CEO96937.1"/>
    </source>
</evidence>
<evidence type="ECO:0000256" key="3">
    <source>
        <dbReference type="PROSITE-ProRule" id="PRU00023"/>
    </source>
</evidence>
<keyword evidence="5" id="KW-0732">Signal</keyword>
<feature type="chain" id="PRO_5035990707" evidence="5">
    <location>
        <begin position="22"/>
        <end position="777"/>
    </location>
</feature>
<dbReference type="Pfam" id="PF00023">
    <property type="entry name" value="Ank"/>
    <property type="match status" value="2"/>
</dbReference>
<dbReference type="PANTHER" id="PTHR24161">
    <property type="entry name" value="ANK_REP_REGION DOMAIN-CONTAINING PROTEIN-RELATED"/>
    <property type="match status" value="1"/>
</dbReference>
<feature type="transmembrane region" description="Helical" evidence="4">
    <location>
        <begin position="714"/>
        <end position="736"/>
    </location>
</feature>
<proteinExistence type="predicted"/>
<geneLocation type="mitochondrion" evidence="7"/>
<dbReference type="InterPro" id="IPR002110">
    <property type="entry name" value="Ankyrin_rpt"/>
</dbReference>
<evidence type="ECO:0000313" key="9">
    <source>
        <dbReference type="Proteomes" id="UP000290189"/>
    </source>
</evidence>
<reference evidence="6 8" key="1">
    <citation type="submission" date="2015-02" db="EMBL/GenBank/DDBJ databases">
        <authorList>
            <person name="Chooi Y.-H."/>
        </authorList>
    </citation>
    <scope>NUCLEOTIDE SEQUENCE [LARGE SCALE GENOMIC DNA]</scope>
    <source>
        <strain evidence="6">E3</strain>
    </source>
</reference>
<keyword evidence="7" id="KW-0496">Mitochondrion</keyword>